<evidence type="ECO:0000256" key="1">
    <source>
        <dbReference type="SAM" id="MobiDB-lite"/>
    </source>
</evidence>
<dbReference type="InterPro" id="IPR025525">
    <property type="entry name" value="hAT-like_transposase_RNase-H"/>
</dbReference>
<feature type="region of interest" description="Disordered" evidence="1">
    <location>
        <begin position="1"/>
        <end position="33"/>
    </location>
</feature>
<name>A0A1S3ZQ99_TOBAC</name>
<dbReference type="GO" id="GO:0003677">
    <property type="term" value="F:DNA binding"/>
    <property type="evidence" value="ECO:0007669"/>
    <property type="project" value="InterPro"/>
</dbReference>
<sequence>MEENGSRVSEACEGGGSNDSIPNTECLNPDEAPKKRKVMQLRSDAWNHFEKYDDPSGAKRAKCDLTSADWDNVRTMVKFLETFYFLTLRVSGSIYVTSNVYFVQICELDLILKEWMEHEDASLKEMAKKIKEKFVKYWGEPEKMNNMIIIASILDPSNKLDYVPFAIVRMFGEKEGEKLILEVKNYINSLFDYYVKKISKGSTSASSGNTTTTVTGYGSFLKRGTMRTKLKFEKYKEVTGGLGAKSELDRYLAEDIEPETDEFKILKWWKINEPRFSILAEMARNVLVIPISSVASECAFSTGGHILDSFRSSLTPKLVQSLICLQDWLRSEPIPIKVEEDLEYLEQLKLGNYFIFCIYYITNSLLNTDA</sequence>
<dbReference type="Pfam" id="PF05699">
    <property type="entry name" value="Dimer_Tnp_hAT"/>
    <property type="match status" value="1"/>
</dbReference>
<proteinExistence type="predicted"/>
<feature type="domain" description="hAT-like transposase RNase-H fold" evidence="3">
    <location>
        <begin position="91"/>
        <end position="194"/>
    </location>
</feature>
<reference evidence="4" key="1">
    <citation type="submission" date="2025-08" db="UniProtKB">
        <authorList>
            <consortium name="RefSeq"/>
        </authorList>
    </citation>
    <scope>IDENTIFICATION</scope>
</reference>
<evidence type="ECO:0000259" key="2">
    <source>
        <dbReference type="Pfam" id="PF05699"/>
    </source>
</evidence>
<dbReference type="SUPFAM" id="SSF53098">
    <property type="entry name" value="Ribonuclease H-like"/>
    <property type="match status" value="1"/>
</dbReference>
<dbReference type="OrthoDB" id="1718237at2759"/>
<dbReference type="PANTHER" id="PTHR23272:SF184">
    <property type="entry name" value="OS03G0311250 PROTEIN"/>
    <property type="match status" value="1"/>
</dbReference>
<accession>A0A1S3ZQ99</accession>
<dbReference type="Pfam" id="PF14372">
    <property type="entry name" value="hAT-like_RNase-H"/>
    <property type="match status" value="1"/>
</dbReference>
<feature type="domain" description="HAT C-terminal dimerisation" evidence="2">
    <location>
        <begin position="247"/>
        <end position="329"/>
    </location>
</feature>
<dbReference type="InterPro" id="IPR008906">
    <property type="entry name" value="HATC_C_dom"/>
</dbReference>
<dbReference type="GO" id="GO:0046983">
    <property type="term" value="F:protein dimerization activity"/>
    <property type="evidence" value="ECO:0007669"/>
    <property type="project" value="InterPro"/>
</dbReference>
<protein>
    <submittedName>
        <fullName evidence="4">Zinc finger BED domain-containing protein RICESLEEPER 2-like isoform X2</fullName>
    </submittedName>
</protein>
<dbReference type="InterPro" id="IPR012337">
    <property type="entry name" value="RNaseH-like_sf"/>
</dbReference>
<dbReference type="PANTHER" id="PTHR23272">
    <property type="entry name" value="BED FINGER-RELATED"/>
    <property type="match status" value="1"/>
</dbReference>
<dbReference type="RefSeq" id="XP_016466537.1">
    <property type="nucleotide sequence ID" value="XM_016611051.1"/>
</dbReference>
<gene>
    <name evidence="4" type="primary">LOC107789279</name>
</gene>
<organism evidence="4">
    <name type="scientific">Nicotiana tabacum</name>
    <name type="common">Common tobacco</name>
    <dbReference type="NCBI Taxonomy" id="4097"/>
    <lineage>
        <taxon>Eukaryota</taxon>
        <taxon>Viridiplantae</taxon>
        <taxon>Streptophyta</taxon>
        <taxon>Embryophyta</taxon>
        <taxon>Tracheophyta</taxon>
        <taxon>Spermatophyta</taxon>
        <taxon>Magnoliopsida</taxon>
        <taxon>eudicotyledons</taxon>
        <taxon>Gunneridae</taxon>
        <taxon>Pentapetalae</taxon>
        <taxon>asterids</taxon>
        <taxon>lamiids</taxon>
        <taxon>Solanales</taxon>
        <taxon>Solanaceae</taxon>
        <taxon>Nicotianoideae</taxon>
        <taxon>Nicotianeae</taxon>
        <taxon>Nicotiana</taxon>
    </lineage>
</organism>
<evidence type="ECO:0000313" key="4">
    <source>
        <dbReference type="RefSeq" id="XP_016466537.1"/>
    </source>
</evidence>
<dbReference type="AlphaFoldDB" id="A0A1S3ZQ99"/>
<evidence type="ECO:0000259" key="3">
    <source>
        <dbReference type="Pfam" id="PF14372"/>
    </source>
</evidence>